<reference evidence="2" key="1">
    <citation type="submission" date="2019-10" db="EMBL/GenBank/DDBJ databases">
        <authorList>
            <consortium name="Genoscope - CEA"/>
            <person name="William W."/>
        </authorList>
    </citation>
    <scope>NUCLEOTIDE SEQUENCE [LARGE SCALE GENOMIC DNA]</scope>
    <source>
        <strain evidence="2">BBR_PRJEB10992</strain>
    </source>
</reference>
<protein>
    <submittedName>
        <fullName evidence="2">Uncharacterized protein</fullName>
    </submittedName>
</protein>
<organism evidence="2 3">
    <name type="scientific">Planktothrix serta PCC 8927</name>
    <dbReference type="NCBI Taxonomy" id="671068"/>
    <lineage>
        <taxon>Bacteria</taxon>
        <taxon>Bacillati</taxon>
        <taxon>Cyanobacteriota</taxon>
        <taxon>Cyanophyceae</taxon>
        <taxon>Oscillatoriophycideae</taxon>
        <taxon>Oscillatoriales</taxon>
        <taxon>Microcoleaceae</taxon>
        <taxon>Planktothrix</taxon>
    </lineage>
</organism>
<keyword evidence="3" id="KW-1185">Reference proteome</keyword>
<feature type="compositionally biased region" description="Basic and acidic residues" evidence="1">
    <location>
        <begin position="79"/>
        <end position="91"/>
    </location>
</feature>
<sequence>MVEQLEKIKALLASATNPKQKAMYQQLLAKLEAETQTKIEPEIQPKTNAVQSESQPVKPKKVINVKLKPEQSEPQPEPTEDKSESKQEQKPKNNSIFQAIGIIKGEVNLGDVSTIKIGDKEYRLFYIAGRRKQAYEALKKEIETTGNTTQRLIVYPKILHFPDKEKSHIVAFQIIGFISSDPTRKQHPLNSELKDFEFKLCGTWQFIPVCRTPCISVFRNFTQDRLAWIKEAEAAKKVKFMKASHAPLLWKDSVVRPFRFNPRLEKEEQQKTYFVELKARFLPDRDVFGFVELLSQPTEERPNFFKASKKMKAEALKEVEFKRRDVAATGETKPPKPVTVVNVEVSAPVQKTTDTPNTAESKQTTVNEDSESTRPLTSDGLEVLNPDDLPLNQLKSIVREKMNDDEVKKFGSLTKKSTWIDAYQKLN</sequence>
<name>A0A7Z9BZ98_9CYAN</name>
<accession>A0A7Z9BZ98</accession>
<dbReference type="EMBL" id="CZCU02000156">
    <property type="protein sequence ID" value="VXD24141.1"/>
    <property type="molecule type" value="Genomic_DNA"/>
</dbReference>
<evidence type="ECO:0000313" key="2">
    <source>
        <dbReference type="EMBL" id="VXD24141.1"/>
    </source>
</evidence>
<dbReference type="RefSeq" id="WP_083625852.1">
    <property type="nucleotide sequence ID" value="NZ_LR734880.1"/>
</dbReference>
<gene>
    <name evidence="2" type="ORF">PL8927_790206</name>
</gene>
<feature type="compositionally biased region" description="Polar residues" evidence="1">
    <location>
        <begin position="349"/>
        <end position="367"/>
    </location>
</feature>
<comment type="caution">
    <text evidence="2">The sequence shown here is derived from an EMBL/GenBank/DDBJ whole genome shotgun (WGS) entry which is preliminary data.</text>
</comment>
<dbReference type="OrthoDB" id="506234at2"/>
<feature type="region of interest" description="Disordered" evidence="1">
    <location>
        <begin position="347"/>
        <end position="388"/>
    </location>
</feature>
<proteinExistence type="predicted"/>
<feature type="compositionally biased region" description="Polar residues" evidence="1">
    <location>
        <begin position="45"/>
        <end position="55"/>
    </location>
</feature>
<evidence type="ECO:0000256" key="1">
    <source>
        <dbReference type="SAM" id="MobiDB-lite"/>
    </source>
</evidence>
<dbReference type="Proteomes" id="UP000184550">
    <property type="component" value="Unassembled WGS sequence"/>
</dbReference>
<feature type="region of interest" description="Disordered" evidence="1">
    <location>
        <begin position="39"/>
        <end position="92"/>
    </location>
</feature>
<dbReference type="AlphaFoldDB" id="A0A7Z9BZ98"/>
<evidence type="ECO:0000313" key="3">
    <source>
        <dbReference type="Proteomes" id="UP000184550"/>
    </source>
</evidence>